<evidence type="ECO:0000256" key="2">
    <source>
        <dbReference type="ARBA" id="ARBA00023167"/>
    </source>
</evidence>
<dbReference type="InterPro" id="IPR000644">
    <property type="entry name" value="CBS_dom"/>
</dbReference>
<evidence type="ECO:0000259" key="4">
    <source>
        <dbReference type="PROSITE" id="PS51371"/>
    </source>
</evidence>
<keyword evidence="1 3" id="KW-0129">CBS domain</keyword>
<keyword evidence="2" id="KW-0486">Methionine biosynthesis</keyword>
<dbReference type="GeneID" id="8682869"/>
<dbReference type="eggNOG" id="arCOG00600">
    <property type="taxonomic scope" value="Archaea"/>
</dbReference>
<accession>D1YV95</accession>
<dbReference type="OrthoDB" id="8919at2157"/>
<feature type="domain" description="CBS" evidence="4">
    <location>
        <begin position="129"/>
        <end position="187"/>
    </location>
</feature>
<dbReference type="Pfam" id="PF00571">
    <property type="entry name" value="CBS"/>
    <property type="match status" value="4"/>
</dbReference>
<proteinExistence type="predicted"/>
<dbReference type="Proteomes" id="UP000001882">
    <property type="component" value="Chromosome"/>
</dbReference>
<keyword evidence="2" id="KW-0028">Amino-acid biosynthesis</keyword>
<dbReference type="AlphaFoldDB" id="D1YV95"/>
<reference evidence="6" key="3">
    <citation type="journal article" date="2011" name="PLoS ONE">
        <title>Genome sequence of a mesophilic hydrogenotrophic methanogen Methanocella paludicola, the first cultivated representative of the order Methanocellales.</title>
        <authorList>
            <person name="Sakai S."/>
            <person name="Takaki Y."/>
            <person name="Shimamura S."/>
            <person name="Sekine M."/>
            <person name="Tajima T."/>
            <person name="Kosugi H."/>
            <person name="Ichikawa N."/>
            <person name="Tasumi E."/>
            <person name="Hiraki A.T."/>
            <person name="Shimizu A."/>
            <person name="Kato Y."/>
            <person name="Nishiko R."/>
            <person name="Mori K."/>
            <person name="Fujita N."/>
            <person name="Imachi H."/>
            <person name="Takai K."/>
        </authorList>
    </citation>
    <scope>NUCLEOTIDE SEQUENCE [LARGE SCALE GENOMIC DNA]</scope>
    <source>
        <strain evidence="6">DSM 17711 / JCM 13418 / NBRC 101707 / SANAE</strain>
    </source>
</reference>
<evidence type="ECO:0000256" key="3">
    <source>
        <dbReference type="PROSITE-ProRule" id="PRU00703"/>
    </source>
</evidence>
<dbReference type="STRING" id="304371.MCP_0295"/>
<evidence type="ECO:0000256" key="1">
    <source>
        <dbReference type="ARBA" id="ARBA00023122"/>
    </source>
</evidence>
<protein>
    <recommendedName>
        <fullName evidence="4">CBS domain-containing protein</fullName>
    </recommendedName>
</protein>
<dbReference type="RefSeq" id="WP_012899047.1">
    <property type="nucleotide sequence ID" value="NC_013665.1"/>
</dbReference>
<dbReference type="SMART" id="SM00116">
    <property type="entry name" value="CBS"/>
    <property type="match status" value="4"/>
</dbReference>
<dbReference type="GO" id="GO:0009086">
    <property type="term" value="P:methionine biosynthetic process"/>
    <property type="evidence" value="ECO:0007669"/>
    <property type="project" value="UniProtKB-KW"/>
</dbReference>
<name>D1YV95_METPS</name>
<feature type="domain" description="CBS" evidence="4">
    <location>
        <begin position="203"/>
        <end position="253"/>
    </location>
</feature>
<dbReference type="EMBL" id="AP011532">
    <property type="protein sequence ID" value="BAI60367.1"/>
    <property type="molecule type" value="Genomic_DNA"/>
</dbReference>
<dbReference type="PANTHER" id="PTHR43080">
    <property type="entry name" value="CBS DOMAIN-CONTAINING PROTEIN CBSX3, MITOCHONDRIAL"/>
    <property type="match status" value="1"/>
</dbReference>
<gene>
    <name evidence="5" type="ordered locus">MCP_0295</name>
</gene>
<dbReference type="PANTHER" id="PTHR43080:SF2">
    <property type="entry name" value="CBS DOMAIN-CONTAINING PROTEIN"/>
    <property type="match status" value="1"/>
</dbReference>
<reference evidence="5 6" key="1">
    <citation type="journal article" date="2007" name="Appl. Environ. Microbiol.">
        <title>Isolation of key methanogens for global methane emission from rice paddy fields: a novel isolate affiliated with the clone cluster rice cluster I.</title>
        <authorList>
            <person name="Sakai S."/>
            <person name="Imachi H."/>
            <person name="Sekiguchi Y."/>
            <person name="Ohashi A."/>
            <person name="Harada H."/>
            <person name="Kamagata Y."/>
        </authorList>
    </citation>
    <scope>NUCLEOTIDE SEQUENCE [LARGE SCALE GENOMIC DNA]</scope>
    <source>
        <strain evidence="6">DSM 17711 / JCM 13418 / NBRC 101707 / SANAE</strain>
    </source>
</reference>
<reference evidence="5 6" key="2">
    <citation type="journal article" date="2008" name="Int. J. Syst. Evol. Microbiol.">
        <title>Methanocella paludicola gen. nov., sp. nov., a methane-producing archaeon, the first isolate of the lineage 'Rice Cluster I', and proposal of the new archaeal order Methanocellales ord. nov.</title>
        <authorList>
            <person name="Sakai S."/>
            <person name="Imachi H."/>
            <person name="Hanada S."/>
            <person name="Ohashi A."/>
            <person name="Harada H."/>
            <person name="Kamagata Y."/>
        </authorList>
    </citation>
    <scope>NUCLEOTIDE SEQUENCE [LARGE SCALE GENOMIC DNA]</scope>
    <source>
        <strain evidence="6">DSM 17711 / JCM 13418 / NBRC 101707 / SANAE</strain>
    </source>
</reference>
<dbReference type="InterPro" id="IPR046342">
    <property type="entry name" value="CBS_dom_sf"/>
</dbReference>
<organism evidence="5 6">
    <name type="scientific">Methanocella paludicola (strain DSM 17711 / JCM 13418 / NBRC 101707 / SANAE)</name>
    <dbReference type="NCBI Taxonomy" id="304371"/>
    <lineage>
        <taxon>Archaea</taxon>
        <taxon>Methanobacteriati</taxon>
        <taxon>Methanobacteriota</taxon>
        <taxon>Stenosarchaea group</taxon>
        <taxon>Methanomicrobia</taxon>
        <taxon>Methanocellales</taxon>
        <taxon>Methanocellaceae</taxon>
        <taxon>Methanocella</taxon>
    </lineage>
</organism>
<dbReference type="CDD" id="cd04584">
    <property type="entry name" value="CBS_pair_AcuB_like"/>
    <property type="match status" value="1"/>
</dbReference>
<keyword evidence="6" id="KW-1185">Reference proteome</keyword>
<dbReference type="SUPFAM" id="SSF54631">
    <property type="entry name" value="CBS-domain pair"/>
    <property type="match status" value="2"/>
</dbReference>
<dbReference type="PROSITE" id="PS51371">
    <property type="entry name" value="CBS"/>
    <property type="match status" value="3"/>
</dbReference>
<feature type="domain" description="CBS" evidence="4">
    <location>
        <begin position="6"/>
        <end position="66"/>
    </location>
</feature>
<evidence type="ECO:0000313" key="6">
    <source>
        <dbReference type="Proteomes" id="UP000001882"/>
    </source>
</evidence>
<evidence type="ECO:0000313" key="5">
    <source>
        <dbReference type="EMBL" id="BAI60367.1"/>
    </source>
</evidence>
<dbReference type="InParanoid" id="D1YV95"/>
<dbReference type="Gene3D" id="3.10.580.10">
    <property type="entry name" value="CBS-domain"/>
    <property type="match status" value="2"/>
</dbReference>
<sequence length="253" mass="27697">MKVKEIMSKAYVVDKSDRISEALDLMHKYRSRRLIVKNRDGVQGVITLRSICGELGSRRKYNHPPTLFHVADALSNDYALVGPEDDMGQALDALKSVGCVIVVDIGVVGQVTTKDVLSHYSPEGTVGSIMSPPVVAPPDARVAYIRKLMIEKGVSRVPIMDGTALVGMVSETDVANAMRSVKKHSPQSRQDNNVELLIAMDIMRSEVITARPEMPLKDAAKLMVDNDIGALPVKDEHGHLVGMVTRRDIVKAF</sequence>
<dbReference type="KEGG" id="mpd:MCP_0295"/>
<dbReference type="InterPro" id="IPR051257">
    <property type="entry name" value="Diverse_CBS-Domain"/>
</dbReference>